<keyword evidence="4" id="KW-0418">Kinase</keyword>
<feature type="binding site" evidence="6">
    <location>
        <position position="194"/>
    </location>
    <ligand>
        <name>ATP</name>
        <dbReference type="ChEBI" id="CHEBI:30616"/>
    </ligand>
</feature>
<keyword evidence="10" id="KW-1185">Reference proteome</keyword>
<gene>
    <name evidence="9" type="ORF">PCOR1329_LOCUS54981</name>
</gene>
<feature type="domain" description="Protein kinase" evidence="8">
    <location>
        <begin position="165"/>
        <end position="427"/>
    </location>
</feature>
<keyword evidence="5 6" id="KW-0067">ATP-binding</keyword>
<reference evidence="9" key="1">
    <citation type="submission" date="2023-10" db="EMBL/GenBank/DDBJ databases">
        <authorList>
            <person name="Chen Y."/>
            <person name="Shah S."/>
            <person name="Dougan E. K."/>
            <person name="Thang M."/>
            <person name="Chan C."/>
        </authorList>
    </citation>
    <scope>NUCLEOTIDE SEQUENCE [LARGE SCALE GENOMIC DNA]</scope>
</reference>
<dbReference type="EMBL" id="CAUYUJ010016727">
    <property type="protein sequence ID" value="CAK0868248.1"/>
    <property type="molecule type" value="Genomic_DNA"/>
</dbReference>
<dbReference type="InterPro" id="IPR011009">
    <property type="entry name" value="Kinase-like_dom_sf"/>
</dbReference>
<feature type="compositionally biased region" description="Low complexity" evidence="7">
    <location>
        <begin position="707"/>
        <end position="718"/>
    </location>
</feature>
<evidence type="ECO:0000256" key="1">
    <source>
        <dbReference type="ARBA" id="ARBA00022527"/>
    </source>
</evidence>
<name>A0ABN9V8D2_9DINO</name>
<feature type="region of interest" description="Disordered" evidence="7">
    <location>
        <begin position="475"/>
        <end position="541"/>
    </location>
</feature>
<dbReference type="Gene3D" id="1.10.510.10">
    <property type="entry name" value="Transferase(Phosphotransferase) domain 1"/>
    <property type="match status" value="1"/>
</dbReference>
<evidence type="ECO:0000256" key="4">
    <source>
        <dbReference type="ARBA" id="ARBA00022777"/>
    </source>
</evidence>
<evidence type="ECO:0000256" key="6">
    <source>
        <dbReference type="PROSITE-ProRule" id="PRU10141"/>
    </source>
</evidence>
<sequence length="795" mass="86254">MPSLCASVQVKRTVKALGTMVNDRLDMSDEIAYRIASVASEVRPIQRTLGPRKKLRLDLKVRYAESFAHTGLFYNASIWSLGALGDAMLLPSGVPAGVGSAATSAVTQMLATPRDRETAGLATLATPRDRDQALVTPRLREEANHASGTMPSRSQTLNTKSIGHYVLGKTLGEGTFGKVKLARHILSGEPVAIKVLEKERITEAADIERISREVHILKLIKHTHVVQLYEIIETSGQLYLIMEYASGGELFDYIVARQDERRKSGGSGGVEEREACRFFHQIVAGVEKIHAMGVAHRDLKPENLLLDRRLILLVPLGNTFKPGELLKTACGSPCYAPPEMVANLHYVPALADMWSCGVILFALICGYLPFEDEVTSQLYKKILRAEYTVPSFISEGGKDFQDLISCLLQPNSTQRYTIPDVRGHRWYQQVDEASLEQPDKASWFDEDTLCELEALKENKHNHMTTTYYLLLKRRQRGGGGPASTREAPQPPSCRGSTAAPASGGAAASPRHPPPATPLRSPRESTAMPTPQQSRPAPHRRVPPLQLQGLQQLQQPPQQQAAQEPAPALQAAVQAYAMVQAADATGGWPPPPTTAELEQEAWRAEAAAHGSGTSPATPPPRRGAGTFPSRPRAPRPKSTAESACCPGGMQSTVSLYRRRGGSRSWTRAPSSQRRCWRAPGRGGSSRSWTSTNILPPGPTHQEAGRGAGCRPAAGRQAPGDHPPALRPGHRALRGRQCPAAAARAAHRPVPCPRRPCASRQRPLPCDSCDPSVPSTPSSPLPFHPSASAFFPFMLSL</sequence>
<organism evidence="9 10">
    <name type="scientific">Prorocentrum cordatum</name>
    <dbReference type="NCBI Taxonomy" id="2364126"/>
    <lineage>
        <taxon>Eukaryota</taxon>
        <taxon>Sar</taxon>
        <taxon>Alveolata</taxon>
        <taxon>Dinophyceae</taxon>
        <taxon>Prorocentrales</taxon>
        <taxon>Prorocentraceae</taxon>
        <taxon>Prorocentrum</taxon>
    </lineage>
</organism>
<evidence type="ECO:0000313" key="10">
    <source>
        <dbReference type="Proteomes" id="UP001189429"/>
    </source>
</evidence>
<dbReference type="Pfam" id="PF00069">
    <property type="entry name" value="Pkinase"/>
    <property type="match status" value="1"/>
</dbReference>
<keyword evidence="1" id="KW-0723">Serine/threonine-protein kinase</keyword>
<keyword evidence="2" id="KW-0808">Transferase</keyword>
<feature type="region of interest" description="Disordered" evidence="7">
    <location>
        <begin position="603"/>
        <end position="729"/>
    </location>
</feature>
<evidence type="ECO:0000256" key="5">
    <source>
        <dbReference type="ARBA" id="ARBA00022840"/>
    </source>
</evidence>
<dbReference type="InterPro" id="IPR008271">
    <property type="entry name" value="Ser/Thr_kinase_AS"/>
</dbReference>
<dbReference type="InterPro" id="IPR000719">
    <property type="entry name" value="Prot_kinase_dom"/>
</dbReference>
<feature type="compositionally biased region" description="Low complexity" evidence="7">
    <location>
        <begin position="753"/>
        <end position="774"/>
    </location>
</feature>
<feature type="compositionally biased region" description="Low complexity" evidence="7">
    <location>
        <begin position="494"/>
        <end position="509"/>
    </location>
</feature>
<evidence type="ECO:0000313" key="9">
    <source>
        <dbReference type="EMBL" id="CAK0868248.1"/>
    </source>
</evidence>
<dbReference type="PROSITE" id="PS00107">
    <property type="entry name" value="PROTEIN_KINASE_ATP"/>
    <property type="match status" value="1"/>
</dbReference>
<dbReference type="CDD" id="cd14003">
    <property type="entry name" value="STKc_AMPK-like"/>
    <property type="match status" value="1"/>
</dbReference>
<keyword evidence="3 6" id="KW-0547">Nucleotide-binding</keyword>
<feature type="compositionally biased region" description="Polar residues" evidence="7">
    <location>
        <begin position="662"/>
        <end position="672"/>
    </location>
</feature>
<dbReference type="SMART" id="SM00220">
    <property type="entry name" value="S_TKc"/>
    <property type="match status" value="1"/>
</dbReference>
<comment type="caution">
    <text evidence="9">The sequence shown here is derived from an EMBL/GenBank/DDBJ whole genome shotgun (WGS) entry which is preliminary data.</text>
</comment>
<evidence type="ECO:0000256" key="2">
    <source>
        <dbReference type="ARBA" id="ARBA00022679"/>
    </source>
</evidence>
<feature type="region of interest" description="Disordered" evidence="7">
    <location>
        <begin position="747"/>
        <end position="778"/>
    </location>
</feature>
<evidence type="ECO:0000256" key="3">
    <source>
        <dbReference type="ARBA" id="ARBA00022741"/>
    </source>
</evidence>
<dbReference type="SUPFAM" id="SSF56112">
    <property type="entry name" value="Protein kinase-like (PK-like)"/>
    <property type="match status" value="1"/>
</dbReference>
<proteinExistence type="predicted"/>
<protein>
    <recommendedName>
        <fullName evidence="8">Protein kinase domain-containing protein</fullName>
    </recommendedName>
</protein>
<dbReference type="PROSITE" id="PS00108">
    <property type="entry name" value="PROTEIN_KINASE_ST"/>
    <property type="match status" value="1"/>
</dbReference>
<dbReference type="PROSITE" id="PS50011">
    <property type="entry name" value="PROTEIN_KINASE_DOM"/>
    <property type="match status" value="1"/>
</dbReference>
<evidence type="ECO:0000259" key="8">
    <source>
        <dbReference type="PROSITE" id="PS50011"/>
    </source>
</evidence>
<dbReference type="PANTHER" id="PTHR24346:SF82">
    <property type="entry name" value="KP78A-RELATED"/>
    <property type="match status" value="1"/>
</dbReference>
<dbReference type="Proteomes" id="UP001189429">
    <property type="component" value="Unassembled WGS sequence"/>
</dbReference>
<accession>A0ABN9V8D2</accession>
<evidence type="ECO:0000256" key="7">
    <source>
        <dbReference type="SAM" id="MobiDB-lite"/>
    </source>
</evidence>
<dbReference type="InterPro" id="IPR017441">
    <property type="entry name" value="Protein_kinase_ATP_BS"/>
</dbReference>
<dbReference type="PANTHER" id="PTHR24346">
    <property type="entry name" value="MAP/MICROTUBULE AFFINITY-REGULATING KINASE"/>
    <property type="match status" value="1"/>
</dbReference>